<dbReference type="Gene3D" id="1.10.3210.10">
    <property type="entry name" value="Hypothetical protein af1432"/>
    <property type="match status" value="1"/>
</dbReference>
<proteinExistence type="predicted"/>
<sequence length="295" mass="34661">MYYQDELYGNFKIEGILEELVHTEPFQRLKRIHQGGAIIVVRPDLNQTRFEHSIGVMKLIQVLEGSLTEQIMGLLHDISHTAFSHLIDYVLDLPEENYHEQIFTEVMQHPEILRVIEKYGFSIDQLLTPNKFTILDYPLPGLCADRIDYTLRDLMKLEQITKAEVAWFLKGLAIVNNRIVVTEVEYAQWFKNKYTFLVEEYFNGRDNKRANKFMAAITKELYGNGNLTLADFNEDDFQVLKKIEHVLKIDLHTSYQDWLSKQDFNILFKTKPRDVDPDVIVENQLFRLSQINNNT</sequence>
<dbReference type="GO" id="GO:0006203">
    <property type="term" value="P:dGTP catabolic process"/>
    <property type="evidence" value="ECO:0007669"/>
    <property type="project" value="TreeGrafter"/>
</dbReference>
<dbReference type="InterPro" id="IPR050135">
    <property type="entry name" value="dGTPase-like"/>
</dbReference>
<protein>
    <submittedName>
        <fullName evidence="2">HD domain-containing protein</fullName>
    </submittedName>
</protein>
<evidence type="ECO:0000313" key="2">
    <source>
        <dbReference type="EMBL" id="TJY66072.1"/>
    </source>
</evidence>
<dbReference type="InterPro" id="IPR006674">
    <property type="entry name" value="HD_domain"/>
</dbReference>
<comment type="caution">
    <text evidence="2">The sequence shown here is derived from an EMBL/GenBank/DDBJ whole genome shotgun (WGS) entry which is preliminary data.</text>
</comment>
<organism evidence="2 3">
    <name type="scientific">Sphingobacterium alkalisoli</name>
    <dbReference type="NCBI Taxonomy" id="1874115"/>
    <lineage>
        <taxon>Bacteria</taxon>
        <taxon>Pseudomonadati</taxon>
        <taxon>Bacteroidota</taxon>
        <taxon>Sphingobacteriia</taxon>
        <taxon>Sphingobacteriales</taxon>
        <taxon>Sphingobacteriaceae</taxon>
        <taxon>Sphingobacterium</taxon>
    </lineage>
</organism>
<dbReference type="Proteomes" id="UP000309872">
    <property type="component" value="Unassembled WGS sequence"/>
</dbReference>
<reference evidence="2 3" key="1">
    <citation type="submission" date="2019-04" db="EMBL/GenBank/DDBJ databases">
        <title>Sphingobacterium olei sp. nov., isolated from oil-contaminated soil.</title>
        <authorList>
            <person name="Liu B."/>
        </authorList>
    </citation>
    <scope>NUCLEOTIDE SEQUENCE [LARGE SCALE GENOMIC DNA]</scope>
    <source>
        <strain evidence="2 3">Y3L14</strain>
    </source>
</reference>
<dbReference type="Pfam" id="PF01966">
    <property type="entry name" value="HD"/>
    <property type="match status" value="1"/>
</dbReference>
<dbReference type="AlphaFoldDB" id="A0A4U0H6U1"/>
<accession>A0A4U0H6U1</accession>
<dbReference type="OrthoDB" id="9814017at2"/>
<name>A0A4U0H6U1_9SPHI</name>
<feature type="domain" description="HD/PDEase" evidence="1">
    <location>
        <begin position="45"/>
        <end position="159"/>
    </location>
</feature>
<dbReference type="SMART" id="SM00471">
    <property type="entry name" value="HDc"/>
    <property type="match status" value="1"/>
</dbReference>
<evidence type="ECO:0000259" key="1">
    <source>
        <dbReference type="SMART" id="SM00471"/>
    </source>
</evidence>
<evidence type="ECO:0000313" key="3">
    <source>
        <dbReference type="Proteomes" id="UP000309872"/>
    </source>
</evidence>
<gene>
    <name evidence="2" type="ORF">FAZ19_11230</name>
</gene>
<keyword evidence="3" id="KW-1185">Reference proteome</keyword>
<dbReference type="EMBL" id="SUKA01000003">
    <property type="protein sequence ID" value="TJY66072.1"/>
    <property type="molecule type" value="Genomic_DNA"/>
</dbReference>
<dbReference type="CDD" id="cd00077">
    <property type="entry name" value="HDc"/>
    <property type="match status" value="1"/>
</dbReference>
<dbReference type="InterPro" id="IPR003607">
    <property type="entry name" value="HD/PDEase_dom"/>
</dbReference>
<dbReference type="GO" id="GO:0008832">
    <property type="term" value="F:dGTPase activity"/>
    <property type="evidence" value="ECO:0007669"/>
    <property type="project" value="TreeGrafter"/>
</dbReference>
<dbReference type="PANTHER" id="PTHR11373:SF41">
    <property type="entry name" value="METAL-DEPENDENT PHOSPHOHYDROLASE"/>
    <property type="match status" value="1"/>
</dbReference>
<dbReference type="PANTHER" id="PTHR11373">
    <property type="entry name" value="DEOXYNUCLEOSIDE TRIPHOSPHATE TRIPHOSPHOHYDROLASE"/>
    <property type="match status" value="1"/>
</dbReference>
<dbReference type="SUPFAM" id="SSF109604">
    <property type="entry name" value="HD-domain/PDEase-like"/>
    <property type="match status" value="1"/>
</dbReference>